<dbReference type="PANTHER" id="PTHR47487">
    <property type="entry name" value="OS06G0651300 PROTEIN-RELATED"/>
    <property type="match status" value="1"/>
</dbReference>
<dbReference type="InterPro" id="IPR036236">
    <property type="entry name" value="Znf_C2H2_sf"/>
</dbReference>
<dbReference type="SMART" id="SM00451">
    <property type="entry name" value="ZnF_U1"/>
    <property type="match status" value="2"/>
</dbReference>
<dbReference type="AlphaFoldDB" id="A0A7C9DGY7"/>
<feature type="region of interest" description="Disordered" evidence="1">
    <location>
        <begin position="77"/>
        <end position="122"/>
    </location>
</feature>
<evidence type="ECO:0000313" key="3">
    <source>
        <dbReference type="EMBL" id="MBA4642422.1"/>
    </source>
</evidence>
<protein>
    <recommendedName>
        <fullName evidence="2">C2H2-type domain-containing protein</fullName>
    </recommendedName>
</protein>
<dbReference type="InterPro" id="IPR013087">
    <property type="entry name" value="Znf_C2H2_type"/>
</dbReference>
<name>A0A7C9DGY7_OPUST</name>
<dbReference type="EMBL" id="GISG01128513">
    <property type="protein sequence ID" value="MBA4642422.1"/>
    <property type="molecule type" value="Transcribed_RNA"/>
</dbReference>
<accession>A0A7C9DGY7</accession>
<dbReference type="PROSITE" id="PS00028">
    <property type="entry name" value="ZINC_FINGER_C2H2_1"/>
    <property type="match status" value="1"/>
</dbReference>
<dbReference type="Pfam" id="PF12874">
    <property type="entry name" value="zf-met"/>
    <property type="match status" value="2"/>
</dbReference>
<proteinExistence type="predicted"/>
<feature type="domain" description="C2H2-type" evidence="2">
    <location>
        <begin position="139"/>
        <end position="161"/>
    </location>
</feature>
<reference evidence="3" key="1">
    <citation type="journal article" date="2013" name="J. Plant Res.">
        <title>Effect of fungi and light on seed germination of three Opuntia species from semiarid lands of central Mexico.</title>
        <authorList>
            <person name="Delgado-Sanchez P."/>
            <person name="Jimenez-Bremont J.F."/>
            <person name="Guerrero-Gonzalez Mde L."/>
            <person name="Flores J."/>
        </authorList>
    </citation>
    <scope>NUCLEOTIDE SEQUENCE</scope>
    <source>
        <tissue evidence="3">Cladode</tissue>
    </source>
</reference>
<organism evidence="3">
    <name type="scientific">Opuntia streptacantha</name>
    <name type="common">Prickly pear cactus</name>
    <name type="synonym">Opuntia cardona</name>
    <dbReference type="NCBI Taxonomy" id="393608"/>
    <lineage>
        <taxon>Eukaryota</taxon>
        <taxon>Viridiplantae</taxon>
        <taxon>Streptophyta</taxon>
        <taxon>Embryophyta</taxon>
        <taxon>Tracheophyta</taxon>
        <taxon>Spermatophyta</taxon>
        <taxon>Magnoliopsida</taxon>
        <taxon>eudicotyledons</taxon>
        <taxon>Gunneridae</taxon>
        <taxon>Pentapetalae</taxon>
        <taxon>Caryophyllales</taxon>
        <taxon>Cactineae</taxon>
        <taxon>Cactaceae</taxon>
        <taxon>Opuntioideae</taxon>
        <taxon>Opuntia</taxon>
    </lineage>
</organism>
<dbReference type="InterPro" id="IPR003604">
    <property type="entry name" value="Matrin/U1-like-C_Znf_C2H2"/>
</dbReference>
<feature type="compositionally biased region" description="Pro residues" evidence="1">
    <location>
        <begin position="106"/>
        <end position="115"/>
    </location>
</feature>
<dbReference type="SMART" id="SM00355">
    <property type="entry name" value="ZnF_C2H2"/>
    <property type="match status" value="2"/>
</dbReference>
<dbReference type="Gene3D" id="3.30.160.60">
    <property type="entry name" value="Classic Zinc Finger"/>
    <property type="match status" value="1"/>
</dbReference>
<dbReference type="PANTHER" id="PTHR47487:SF8">
    <property type="entry name" value="OS08G0270900 PROTEIN"/>
    <property type="match status" value="1"/>
</dbReference>
<dbReference type="GO" id="GO:0008270">
    <property type="term" value="F:zinc ion binding"/>
    <property type="evidence" value="ECO:0007669"/>
    <property type="project" value="InterPro"/>
</dbReference>
<sequence length="232" mass="25671">MGIERKNCVMPLELAMKRELTCREKLQRLTMVRGTSSNNTTTSRTDGFLLSQVSIPASIQTPSALLIPSPNPCLSPGFFPHQRLSPSSGSQPWQAPQPRPTSSMPLPTPPSPPVPAHSATDHHLKRKERIVSDLWDFFCDICDIDCTSEFNLRMHVKGQKHTAKLEEVRGTRTPAGGGVEAKKIKRPHCELCGVYCIDHFSLWQHLLGRNHILKLLGSDKKAKGTNGGILLP</sequence>
<feature type="compositionally biased region" description="Polar residues" evidence="1">
    <location>
        <begin position="84"/>
        <end position="94"/>
    </location>
</feature>
<evidence type="ECO:0000259" key="2">
    <source>
        <dbReference type="PROSITE" id="PS00028"/>
    </source>
</evidence>
<reference evidence="3" key="2">
    <citation type="submission" date="2020-07" db="EMBL/GenBank/DDBJ databases">
        <authorList>
            <person name="Vera ALvarez R."/>
            <person name="Arias-Moreno D.M."/>
            <person name="Jimenez-Jacinto V."/>
            <person name="Jimenez-Bremont J.F."/>
            <person name="Swaminathan K."/>
            <person name="Moose S.P."/>
            <person name="Guerrero-Gonzalez M.L."/>
            <person name="Marino-Ramirez L."/>
            <person name="Landsman D."/>
            <person name="Rodriguez-Kessler M."/>
            <person name="Delgado-Sanchez P."/>
        </authorList>
    </citation>
    <scope>NUCLEOTIDE SEQUENCE</scope>
    <source>
        <tissue evidence="3">Cladode</tissue>
    </source>
</reference>
<evidence type="ECO:0000256" key="1">
    <source>
        <dbReference type="SAM" id="MobiDB-lite"/>
    </source>
</evidence>
<dbReference type="SUPFAM" id="SSF57667">
    <property type="entry name" value="beta-beta-alpha zinc fingers"/>
    <property type="match status" value="2"/>
</dbReference>
<dbReference type="GO" id="GO:0003676">
    <property type="term" value="F:nucleic acid binding"/>
    <property type="evidence" value="ECO:0007669"/>
    <property type="project" value="InterPro"/>
</dbReference>